<reference evidence="2" key="1">
    <citation type="submission" date="2018-06" db="EMBL/GenBank/DDBJ databases">
        <authorList>
            <person name="Zhirakovskaya E."/>
        </authorList>
    </citation>
    <scope>NUCLEOTIDE SEQUENCE</scope>
</reference>
<feature type="domain" description="PilZ" evidence="1">
    <location>
        <begin position="89"/>
        <end position="179"/>
    </location>
</feature>
<gene>
    <name evidence="2" type="ORF">MNBD_GAMMA14-1653</name>
</gene>
<dbReference type="InterPro" id="IPR009875">
    <property type="entry name" value="PilZ_domain"/>
</dbReference>
<organism evidence="2">
    <name type="scientific">hydrothermal vent metagenome</name>
    <dbReference type="NCBI Taxonomy" id="652676"/>
    <lineage>
        <taxon>unclassified sequences</taxon>
        <taxon>metagenomes</taxon>
        <taxon>ecological metagenomes</taxon>
    </lineage>
</organism>
<dbReference type="Gene3D" id="2.40.10.220">
    <property type="entry name" value="predicted glycosyltransferase like domains"/>
    <property type="match status" value="1"/>
</dbReference>
<evidence type="ECO:0000259" key="1">
    <source>
        <dbReference type="Pfam" id="PF07238"/>
    </source>
</evidence>
<evidence type="ECO:0000313" key="2">
    <source>
        <dbReference type="EMBL" id="VAW83038.1"/>
    </source>
</evidence>
<dbReference type="GO" id="GO:0035438">
    <property type="term" value="F:cyclic-di-GMP binding"/>
    <property type="evidence" value="ECO:0007669"/>
    <property type="project" value="InterPro"/>
</dbReference>
<sequence>MNDDRREFFRIDDEVALDYRLIDSSEVDRLLEKIQSQMVDRFTAASSFTATTRQMANVIHKIQTESPELARCLQAIDQKLNMIAQLFVSEEIREKQQDTREVNLSAGGVAFRAQHKLPVDSLLELRMVLFPSLVGILTISRVIHCERVNDSNPQYPWQVAVEYEHLKETDRELLVRHIMARETEQLRKQRTENDD</sequence>
<dbReference type="Pfam" id="PF07238">
    <property type="entry name" value="PilZ"/>
    <property type="match status" value="1"/>
</dbReference>
<dbReference type="EMBL" id="UOFM01000508">
    <property type="protein sequence ID" value="VAW83038.1"/>
    <property type="molecule type" value="Genomic_DNA"/>
</dbReference>
<protein>
    <recommendedName>
        <fullName evidence="1">PilZ domain-containing protein</fullName>
    </recommendedName>
</protein>
<dbReference type="AlphaFoldDB" id="A0A3B0YQA1"/>
<proteinExistence type="predicted"/>
<name>A0A3B0YQA1_9ZZZZ</name>
<accession>A0A3B0YQA1</accession>